<feature type="compositionally biased region" description="Gly residues" evidence="1">
    <location>
        <begin position="109"/>
        <end position="121"/>
    </location>
</feature>
<dbReference type="AlphaFoldDB" id="A0A1J5PBK2"/>
<sequence length="271" mass="28600">MLGLDPPATEAGQEFVDDEVAARDEWRLGGVLPRVALPDEHFLGDDAFLHGLVHGDIRELLVIQQLSGAVVGVHGDEHTALGIGDALATGLPGEAAEYLAVDHTQPGAGQHGDGQLGGHGQVQGHPVAPLEAADIPEQGRELVHADPELLVRHVLDGLLFRLRHEVERRLVAVRGQVAVHAVVANIQLSAHEPFPEGRLGGIEGLGPGLVPVEQVGVFVVALGEVLLGEPLKNAAIRHVGLGDEGWGRLDELFFLPMDRKLGLSGFALILG</sequence>
<gene>
    <name evidence="2" type="ORF">GALL_503080</name>
</gene>
<accession>A0A1J5PBK2</accession>
<proteinExistence type="predicted"/>
<feature type="region of interest" description="Disordered" evidence="1">
    <location>
        <begin position="104"/>
        <end position="125"/>
    </location>
</feature>
<reference evidence="2" key="1">
    <citation type="submission" date="2016-10" db="EMBL/GenBank/DDBJ databases">
        <title>Sequence of Gallionella enrichment culture.</title>
        <authorList>
            <person name="Poehlein A."/>
            <person name="Muehling M."/>
            <person name="Daniel R."/>
        </authorList>
    </citation>
    <scope>NUCLEOTIDE SEQUENCE</scope>
</reference>
<evidence type="ECO:0000256" key="1">
    <source>
        <dbReference type="SAM" id="MobiDB-lite"/>
    </source>
</evidence>
<dbReference type="EMBL" id="MLJW01005505">
    <property type="protein sequence ID" value="OIQ68104.1"/>
    <property type="molecule type" value="Genomic_DNA"/>
</dbReference>
<evidence type="ECO:0000313" key="2">
    <source>
        <dbReference type="EMBL" id="OIQ68104.1"/>
    </source>
</evidence>
<protein>
    <submittedName>
        <fullName evidence="2">Uncharacterized protein</fullName>
    </submittedName>
</protein>
<organism evidence="2">
    <name type="scientific">mine drainage metagenome</name>
    <dbReference type="NCBI Taxonomy" id="410659"/>
    <lineage>
        <taxon>unclassified sequences</taxon>
        <taxon>metagenomes</taxon>
        <taxon>ecological metagenomes</taxon>
    </lineage>
</organism>
<dbReference type="AntiFam" id="ANF00075">
    <property type="entry name" value="Shadow ORF (opposite prpE)"/>
</dbReference>
<comment type="caution">
    <text evidence="2">The sequence shown here is derived from an EMBL/GenBank/DDBJ whole genome shotgun (WGS) entry which is preliminary data.</text>
</comment>
<name>A0A1J5PBK2_9ZZZZ</name>